<dbReference type="InterPro" id="IPR036390">
    <property type="entry name" value="WH_DNA-bd_sf"/>
</dbReference>
<protein>
    <recommendedName>
        <fullName evidence="6">HSF-type DNA-binding domain-containing protein</fullName>
    </recommendedName>
</protein>
<feature type="compositionally biased region" description="Acidic residues" evidence="5">
    <location>
        <begin position="381"/>
        <end position="390"/>
    </location>
</feature>
<dbReference type="GO" id="GO:0005634">
    <property type="term" value="C:nucleus"/>
    <property type="evidence" value="ECO:0007669"/>
    <property type="project" value="UniProtKB-SubCell"/>
</dbReference>
<dbReference type="PANTHER" id="PTHR10015:SF206">
    <property type="entry name" value="HSF-TYPE DNA-BINDING DOMAIN-CONTAINING PROTEIN"/>
    <property type="match status" value="1"/>
</dbReference>
<dbReference type="Proteomes" id="UP001054902">
    <property type="component" value="Unassembled WGS sequence"/>
</dbReference>
<feature type="region of interest" description="Disordered" evidence="5">
    <location>
        <begin position="365"/>
        <end position="397"/>
    </location>
</feature>
<evidence type="ECO:0000256" key="1">
    <source>
        <dbReference type="ARBA" id="ARBA00004123"/>
    </source>
</evidence>
<dbReference type="EMBL" id="BLLK01000069">
    <property type="protein sequence ID" value="GFH59731.1"/>
    <property type="molecule type" value="Genomic_DNA"/>
</dbReference>
<comment type="caution">
    <text evidence="7">The sequence shown here is derived from an EMBL/GenBank/DDBJ whole genome shotgun (WGS) entry which is preliminary data.</text>
</comment>
<dbReference type="InterPro" id="IPR036388">
    <property type="entry name" value="WH-like_DNA-bd_sf"/>
</dbReference>
<proteinExistence type="inferred from homology"/>
<dbReference type="InterPro" id="IPR000232">
    <property type="entry name" value="HSF_DNA-bd"/>
</dbReference>
<feature type="domain" description="HSF-type DNA-binding" evidence="6">
    <location>
        <begin position="107"/>
        <end position="212"/>
    </location>
</feature>
<evidence type="ECO:0000256" key="3">
    <source>
        <dbReference type="ARBA" id="ARBA00023242"/>
    </source>
</evidence>
<sequence>MNYSTKRIDTNSELLLGRERISTGNLNQYRYNYQFAEHPDEQVNEHFCSNISRIQYKPSHMITNNKITHDHPKKEKKSLTVLRHSPQEEDEDPSIPKISSRGGVKAPFPVKLMDLLNIVDDHPFDYDGTSLRSIISWQPDGKCFRVHDKVLFERHVQHQYFEQTNYTSFRRQLNLWGFKRIAGPKTGPNFGAYYHPQFTRDDKYSCRLMRRPSAIKNSNKKQTKKSTTTAASVSRNNKKKSSCKYPRSQSERVVVSPRYHPCSPTAVDHHDMHKRFSVPSSTSNNYSSRRMSNSYEYTSSTRNSSHMLTPIEEACSYVQRWDEEMTVVADDDSSNPTTGIDSTRKFLHDLFDEKIMRTLLEDELEDKEDKEEEVFQLPDCEPIEEEEEDVGGGSMEISLSPSKEIAFLLQIL</sequence>
<evidence type="ECO:0000256" key="5">
    <source>
        <dbReference type="SAM" id="MobiDB-lite"/>
    </source>
</evidence>
<keyword evidence="2" id="KW-0238">DNA-binding</keyword>
<evidence type="ECO:0000256" key="4">
    <source>
        <dbReference type="RuleBase" id="RU004020"/>
    </source>
</evidence>
<comment type="similarity">
    <text evidence="4">Belongs to the HSF family.</text>
</comment>
<feature type="compositionally biased region" description="Low complexity" evidence="5">
    <location>
        <begin position="225"/>
        <end position="234"/>
    </location>
</feature>
<dbReference type="GO" id="GO:0003700">
    <property type="term" value="F:DNA-binding transcription factor activity"/>
    <property type="evidence" value="ECO:0007669"/>
    <property type="project" value="InterPro"/>
</dbReference>
<dbReference type="SMART" id="SM00415">
    <property type="entry name" value="HSF"/>
    <property type="match status" value="1"/>
</dbReference>
<evidence type="ECO:0000256" key="2">
    <source>
        <dbReference type="ARBA" id="ARBA00023125"/>
    </source>
</evidence>
<dbReference type="SUPFAM" id="SSF46785">
    <property type="entry name" value="Winged helix' DNA-binding domain"/>
    <property type="match status" value="1"/>
</dbReference>
<feature type="region of interest" description="Disordered" evidence="5">
    <location>
        <begin position="64"/>
        <end position="100"/>
    </location>
</feature>
<evidence type="ECO:0000259" key="6">
    <source>
        <dbReference type="SMART" id="SM00415"/>
    </source>
</evidence>
<dbReference type="Pfam" id="PF00447">
    <property type="entry name" value="HSF_DNA-bind"/>
    <property type="match status" value="1"/>
</dbReference>
<name>A0AAD3HDY2_9STRA</name>
<dbReference type="Gene3D" id="1.10.10.10">
    <property type="entry name" value="Winged helix-like DNA-binding domain superfamily/Winged helix DNA-binding domain"/>
    <property type="match status" value="1"/>
</dbReference>
<organism evidence="7 8">
    <name type="scientific">Chaetoceros tenuissimus</name>
    <dbReference type="NCBI Taxonomy" id="426638"/>
    <lineage>
        <taxon>Eukaryota</taxon>
        <taxon>Sar</taxon>
        <taxon>Stramenopiles</taxon>
        <taxon>Ochrophyta</taxon>
        <taxon>Bacillariophyta</taxon>
        <taxon>Coscinodiscophyceae</taxon>
        <taxon>Chaetocerotophycidae</taxon>
        <taxon>Chaetocerotales</taxon>
        <taxon>Chaetocerotaceae</taxon>
        <taxon>Chaetoceros</taxon>
    </lineage>
</organism>
<evidence type="ECO:0000313" key="8">
    <source>
        <dbReference type="Proteomes" id="UP001054902"/>
    </source>
</evidence>
<keyword evidence="3" id="KW-0539">Nucleus</keyword>
<feature type="compositionally biased region" description="Acidic residues" evidence="5">
    <location>
        <begin position="365"/>
        <end position="374"/>
    </location>
</feature>
<comment type="subcellular location">
    <subcellularLocation>
        <location evidence="1">Nucleus</location>
    </subcellularLocation>
</comment>
<reference evidence="7 8" key="1">
    <citation type="journal article" date="2021" name="Sci. Rep.">
        <title>The genome of the diatom Chaetoceros tenuissimus carries an ancient integrated fragment of an extant virus.</title>
        <authorList>
            <person name="Hongo Y."/>
            <person name="Kimura K."/>
            <person name="Takaki Y."/>
            <person name="Yoshida Y."/>
            <person name="Baba S."/>
            <person name="Kobayashi G."/>
            <person name="Nagasaki K."/>
            <person name="Hano T."/>
            <person name="Tomaru Y."/>
        </authorList>
    </citation>
    <scope>NUCLEOTIDE SEQUENCE [LARGE SCALE GENOMIC DNA]</scope>
    <source>
        <strain evidence="7 8">NIES-3715</strain>
    </source>
</reference>
<dbReference type="FunFam" id="1.10.10.10:FF:000479">
    <property type="entry name" value="Predicted protein"/>
    <property type="match status" value="1"/>
</dbReference>
<evidence type="ECO:0000313" key="7">
    <source>
        <dbReference type="EMBL" id="GFH59731.1"/>
    </source>
</evidence>
<keyword evidence="8" id="KW-1185">Reference proteome</keyword>
<gene>
    <name evidence="7" type="ORF">CTEN210_16207</name>
</gene>
<accession>A0AAD3HDY2</accession>
<feature type="region of interest" description="Disordered" evidence="5">
    <location>
        <begin position="212"/>
        <end position="250"/>
    </location>
</feature>
<dbReference type="GO" id="GO:0043565">
    <property type="term" value="F:sequence-specific DNA binding"/>
    <property type="evidence" value="ECO:0007669"/>
    <property type="project" value="InterPro"/>
</dbReference>
<dbReference type="AlphaFoldDB" id="A0AAD3HDY2"/>
<dbReference type="PANTHER" id="PTHR10015">
    <property type="entry name" value="HEAT SHOCK TRANSCRIPTION FACTOR"/>
    <property type="match status" value="1"/>
</dbReference>